<dbReference type="Proteomes" id="UP000326396">
    <property type="component" value="Linkage Group LG5"/>
</dbReference>
<comment type="caution">
    <text evidence="4">The sequence shown here is derived from an EMBL/GenBank/DDBJ whole genome shotgun (WGS) entry which is preliminary data.</text>
</comment>
<dbReference type="PANTHER" id="PTHR11439">
    <property type="entry name" value="GAG-POL-RELATED RETROTRANSPOSON"/>
    <property type="match status" value="1"/>
</dbReference>
<feature type="domain" description="Reverse transcriptase Ty1/copia-type" evidence="2">
    <location>
        <begin position="206"/>
        <end position="448"/>
    </location>
</feature>
<dbReference type="PANTHER" id="PTHR11439:SF509">
    <property type="entry name" value="RNA-DIRECTED DNA POLYMERASE"/>
    <property type="match status" value="1"/>
</dbReference>
<gene>
    <name evidence="4" type="ORF">E3N88_29344</name>
</gene>
<name>A0A5N6MII7_9ASTR</name>
<feature type="domain" description="Retroviral polymerase SH3-like" evidence="3">
    <location>
        <begin position="712"/>
        <end position="769"/>
    </location>
</feature>
<dbReference type="SUPFAM" id="SSF56672">
    <property type="entry name" value="DNA/RNA polymerases"/>
    <property type="match status" value="2"/>
</dbReference>
<organism evidence="4 5">
    <name type="scientific">Mikania micrantha</name>
    <name type="common">bitter vine</name>
    <dbReference type="NCBI Taxonomy" id="192012"/>
    <lineage>
        <taxon>Eukaryota</taxon>
        <taxon>Viridiplantae</taxon>
        <taxon>Streptophyta</taxon>
        <taxon>Embryophyta</taxon>
        <taxon>Tracheophyta</taxon>
        <taxon>Spermatophyta</taxon>
        <taxon>Magnoliopsida</taxon>
        <taxon>eudicotyledons</taxon>
        <taxon>Gunneridae</taxon>
        <taxon>Pentapetalae</taxon>
        <taxon>asterids</taxon>
        <taxon>campanulids</taxon>
        <taxon>Asterales</taxon>
        <taxon>Asteraceae</taxon>
        <taxon>Asteroideae</taxon>
        <taxon>Heliantheae alliance</taxon>
        <taxon>Eupatorieae</taxon>
        <taxon>Mikania</taxon>
    </lineage>
</organism>
<dbReference type="Pfam" id="PF25597">
    <property type="entry name" value="SH3_retrovirus"/>
    <property type="match status" value="1"/>
</dbReference>
<dbReference type="EMBL" id="SZYD01000015">
    <property type="protein sequence ID" value="KAD3640121.1"/>
    <property type="molecule type" value="Genomic_DNA"/>
</dbReference>
<keyword evidence="5" id="KW-1185">Reference proteome</keyword>
<dbReference type="InterPro" id="IPR013103">
    <property type="entry name" value="RVT_2"/>
</dbReference>
<accession>A0A5N6MII7</accession>
<proteinExistence type="predicted"/>
<feature type="region of interest" description="Disordered" evidence="1">
    <location>
        <begin position="38"/>
        <end position="70"/>
    </location>
</feature>
<dbReference type="InterPro" id="IPR057670">
    <property type="entry name" value="SH3_retrovirus"/>
</dbReference>
<sequence>MVEETLHVKFKECPKDSIPQNPVEMFDLDILQHESPVEPIGDADDALTAVPPTASTETTQGSHDDEDESTHLFRFSDPLPMSAKSDAPPAPVVFPNTNADEILASSQSFEIPAELFPGSSSTSATTGPPANTCTDLIPYQELKDHPLSQVLGDISAGVSTSSQLSNFCLYALFVSQQEPKNYHTALRDNGWVEAMQLELLQFKKQQVWELVPLPPGKCAIGTKWVFKNKTDENGQIIKNKARLVVQGFSQEEGIDYDETFAPVARLEAIRLFLAYAALHNLKVFQMDVKSAFLYGKIKEEVYVCQPPGFEDNKHPDWVYKLDKALYGLKQAPRAWYDTLSTFLLKNTFTRGSIDKTLFIKKVGQHKLLVQIYVDDIIFASSDPMLCADFIELMTMNFEMSAMGELQFFLGLQIKQSPDGIFIHQSKYTKELLKKFDLQNCKPCSNPMSSTTHLDADLKGKSVDETLYRCMIGSLMYLTASRPNIMFATCVCARFQAAPKESHLIAVKRIFRYLQGTQSLGIWYPTGHSCKLVAFSDSDYAGCKLTRKSTSGGCQFIGNCLVSWQSKKQTSVATSTAEAEYIAAASCTSQILWLQTQLLDYGIKGSKTPLLMDSASALCIVKNPVQHSRTKHIEIRHHFISDCFERRRNRTLIEAARTMLSDAKLPITFWAEEVNTACNVQNLILVVKTHGMTPYEIWHKRKPFIGFLKPFGCQCTILNTKDHLAKFAEKSAEGYFVGYSSHAKAYRVYIKASRIIEESANVQFNEHTLNKPGTVPDWLFDLDSLTSVFNSVKEYVPASQITTIDFSIGTKEDDFRFELPIASRQTLAESTSAQEEVSQYETINTSQAGPFIESSSGLSLQEEVGSPSAEAINLETTCPRENQPITVQIQNLSELPEIQLEVVLPNLESFNIDEASQLDVIPRTRIHNTHPVENIIGNVEEGVRTRSSMHEANVCLFSCFLSQIEPKKVTEALKDNCWVEAMQEELLQFQRQGVWKTCPLPKGKYAIGTKWVFRNKKDDKGVVIKNKARLVVQGYTQEEGIDYDEVFAPVARIEAIRIFLAFAAAKDFKPPGFEDPKFPDHVCKLDKAQYGLHQAPRKWYETLSSFLLANNFKRGTIDKTLFFKKSNQHIMLVQIYVDDIIFGSTNESLCKDFESPMKSKFEMSSMGERTFFLGFQVKQTSTGIFISQSKYVKDILERFKLSDCKALGTPMSKITSLSPDLEGEDVDQYQYRDMIGSLVYLTASRPDIMFATCVCARFQANPKVSHLLAVKRIFRYLKGAPSLGLWYPRNEDFQFMAYTDSDYRGCNISKKSTSGGCQFLGSRIVSWQCKKQSYVSTSTAEAEYIAASSCCAQVIWIQNQMKDYGIDLFNTPIQIDNSSAISITNNPVKHSKTKHIDIRYHFIRDCAEKKLIHLVKFDSENNLADLFTKAFDEGRFRNLKVYKGLPLIRILSKQFHFEISFFCDLPNCALISQISMDLLAFKPAHNVPAELSAEHDNDFAPIISFLQKSRYSFSLTVQPLVYESHHQQFWASCSVSSSSNGRSLLATIDAHPISITVETICRNLKLNDAGGTVSFTKDELYYSDDLVYVTMSSICLIASCLIALNVGTPCPSLLLKLTLNILLDTLKLLKLTESQGQNYLSSLEECTVSHFFNSISSYPINPQDQNERISTPLSPTLGNVPIDISEQAHATTFESSPNPTENPSSFDAASTNNCLDIIPFNRNHPLEQILGDLSKGVQTRS</sequence>
<dbReference type="InterPro" id="IPR012337">
    <property type="entry name" value="RNaseH-like_sf"/>
</dbReference>
<reference evidence="4 5" key="1">
    <citation type="submission" date="2019-05" db="EMBL/GenBank/DDBJ databases">
        <title>Mikania micrantha, genome provides insights into the molecular mechanism of rapid growth.</title>
        <authorList>
            <person name="Liu B."/>
        </authorList>
    </citation>
    <scope>NUCLEOTIDE SEQUENCE [LARGE SCALE GENOMIC DNA]</scope>
    <source>
        <strain evidence="4">NLD-2019</strain>
        <tissue evidence="4">Leaf</tissue>
    </source>
</reference>
<dbReference type="CDD" id="cd09272">
    <property type="entry name" value="RNase_HI_RT_Ty1"/>
    <property type="match status" value="2"/>
</dbReference>
<evidence type="ECO:0000259" key="2">
    <source>
        <dbReference type="Pfam" id="PF07727"/>
    </source>
</evidence>
<evidence type="ECO:0000256" key="1">
    <source>
        <dbReference type="SAM" id="MobiDB-lite"/>
    </source>
</evidence>
<evidence type="ECO:0000259" key="3">
    <source>
        <dbReference type="Pfam" id="PF25597"/>
    </source>
</evidence>
<evidence type="ECO:0000313" key="4">
    <source>
        <dbReference type="EMBL" id="KAD3640121.1"/>
    </source>
</evidence>
<protein>
    <recommendedName>
        <fullName evidence="6">Reverse transcriptase Ty1/copia-type domain-containing protein</fullName>
    </recommendedName>
</protein>
<feature type="domain" description="Reverse transcriptase Ty1/copia-type" evidence="2">
    <location>
        <begin position="993"/>
        <end position="1066"/>
    </location>
</feature>
<dbReference type="SUPFAM" id="SSF53098">
    <property type="entry name" value="Ribonuclease H-like"/>
    <property type="match status" value="1"/>
</dbReference>
<dbReference type="Pfam" id="PF07727">
    <property type="entry name" value="RVT_2"/>
    <property type="match status" value="3"/>
</dbReference>
<evidence type="ECO:0008006" key="6">
    <source>
        <dbReference type="Google" id="ProtNLM"/>
    </source>
</evidence>
<dbReference type="OrthoDB" id="2014122at2759"/>
<evidence type="ECO:0000313" key="5">
    <source>
        <dbReference type="Proteomes" id="UP000326396"/>
    </source>
</evidence>
<feature type="domain" description="Reverse transcriptase Ty1/copia-type" evidence="2">
    <location>
        <begin position="1068"/>
        <end position="1211"/>
    </location>
</feature>
<dbReference type="InterPro" id="IPR043502">
    <property type="entry name" value="DNA/RNA_pol_sf"/>
</dbReference>